<dbReference type="PANTHER" id="PTHR30329">
    <property type="entry name" value="STATOR ELEMENT OF FLAGELLAR MOTOR COMPLEX"/>
    <property type="match status" value="1"/>
</dbReference>
<dbReference type="InterPro" id="IPR050330">
    <property type="entry name" value="Bact_OuterMem_StrucFunc"/>
</dbReference>
<feature type="signal peptide" evidence="6">
    <location>
        <begin position="1"/>
        <end position="28"/>
    </location>
</feature>
<keyword evidence="6" id="KW-0732">Signal</keyword>
<evidence type="ECO:0000313" key="9">
    <source>
        <dbReference type="Proteomes" id="UP000198552"/>
    </source>
</evidence>
<evidence type="ECO:0000256" key="4">
    <source>
        <dbReference type="PROSITE-ProRule" id="PRU00473"/>
    </source>
</evidence>
<proteinExistence type="predicted"/>
<dbReference type="OrthoDB" id="8526422at2"/>
<dbReference type="PRINTS" id="PR01021">
    <property type="entry name" value="OMPADOMAIN"/>
</dbReference>
<sequence length="236" mass="24787">MTRLHRRAASALALGTLAASAGAPTAWAQALSVQRSGQPLAQTPTHLAPASAPDTTLQHKPQAGSLTAGETPGALRSVAGPQTLLRAAEVPPARLERTRVLLVELQARPQPDQAVAIDLPADVLFDFDRADLRADAASSLAKAAELVEGYPQAPLMVVGHTDGKGSDAYNDALSLRRAQAVAEALRVRTGRQARTQGQGKRQPVAPNAQPDGSDDPEGRQRNRRVQILIEPLARGG</sequence>
<keyword evidence="9" id="KW-1185">Reference proteome</keyword>
<evidence type="ECO:0000256" key="1">
    <source>
        <dbReference type="ARBA" id="ARBA00004442"/>
    </source>
</evidence>
<dbReference type="CDD" id="cd07185">
    <property type="entry name" value="OmpA_C-like"/>
    <property type="match status" value="1"/>
</dbReference>
<evidence type="ECO:0000259" key="7">
    <source>
        <dbReference type="PROSITE" id="PS51123"/>
    </source>
</evidence>
<organism evidence="8 9">
    <name type="scientific">Oryzisolibacter propanilivorax</name>
    <dbReference type="NCBI Taxonomy" id="1527607"/>
    <lineage>
        <taxon>Bacteria</taxon>
        <taxon>Pseudomonadati</taxon>
        <taxon>Pseudomonadota</taxon>
        <taxon>Betaproteobacteria</taxon>
        <taxon>Burkholderiales</taxon>
        <taxon>Comamonadaceae</taxon>
        <taxon>Oryzisolibacter</taxon>
    </lineage>
</organism>
<dbReference type="PANTHER" id="PTHR30329:SF21">
    <property type="entry name" value="LIPOPROTEIN YIAD-RELATED"/>
    <property type="match status" value="1"/>
</dbReference>
<dbReference type="SUPFAM" id="SSF103088">
    <property type="entry name" value="OmpA-like"/>
    <property type="match status" value="1"/>
</dbReference>
<reference evidence="9" key="1">
    <citation type="submission" date="2016-10" db="EMBL/GenBank/DDBJ databases">
        <authorList>
            <person name="Varghese N."/>
            <person name="Submissions S."/>
        </authorList>
    </citation>
    <scope>NUCLEOTIDE SEQUENCE [LARGE SCALE GENOMIC DNA]</scope>
    <source>
        <strain evidence="9">EPL6</strain>
    </source>
</reference>
<dbReference type="Proteomes" id="UP000198552">
    <property type="component" value="Unassembled WGS sequence"/>
</dbReference>
<evidence type="ECO:0000256" key="6">
    <source>
        <dbReference type="SAM" id="SignalP"/>
    </source>
</evidence>
<comment type="subcellular location">
    <subcellularLocation>
        <location evidence="1">Cell outer membrane</location>
    </subcellularLocation>
</comment>
<dbReference type="EMBL" id="FNHP01000006">
    <property type="protein sequence ID" value="SDM48176.1"/>
    <property type="molecule type" value="Genomic_DNA"/>
</dbReference>
<evidence type="ECO:0000256" key="5">
    <source>
        <dbReference type="SAM" id="MobiDB-lite"/>
    </source>
</evidence>
<evidence type="ECO:0000256" key="3">
    <source>
        <dbReference type="ARBA" id="ARBA00023237"/>
    </source>
</evidence>
<feature type="domain" description="OmpA-like" evidence="7">
    <location>
        <begin position="112"/>
        <end position="233"/>
    </location>
</feature>
<keyword evidence="3" id="KW-0998">Cell outer membrane</keyword>
<dbReference type="Pfam" id="PF00691">
    <property type="entry name" value="OmpA"/>
    <property type="match status" value="1"/>
</dbReference>
<dbReference type="InterPro" id="IPR006665">
    <property type="entry name" value="OmpA-like"/>
</dbReference>
<feature type="chain" id="PRO_5011467064" evidence="6">
    <location>
        <begin position="29"/>
        <end position="236"/>
    </location>
</feature>
<dbReference type="AlphaFoldDB" id="A0A1G9TK80"/>
<feature type="region of interest" description="Disordered" evidence="5">
    <location>
        <begin position="189"/>
        <end position="236"/>
    </location>
</feature>
<dbReference type="InterPro" id="IPR036737">
    <property type="entry name" value="OmpA-like_sf"/>
</dbReference>
<protein>
    <submittedName>
        <fullName evidence="8">Outer membrane protein OmpA</fullName>
    </submittedName>
</protein>
<accession>A0A1G9TK80</accession>
<evidence type="ECO:0000256" key="2">
    <source>
        <dbReference type="ARBA" id="ARBA00023136"/>
    </source>
</evidence>
<keyword evidence="2 4" id="KW-0472">Membrane</keyword>
<dbReference type="InterPro" id="IPR006664">
    <property type="entry name" value="OMP_bac"/>
</dbReference>
<feature type="region of interest" description="Disordered" evidence="5">
    <location>
        <begin position="37"/>
        <end position="73"/>
    </location>
</feature>
<dbReference type="Gene3D" id="3.30.1330.60">
    <property type="entry name" value="OmpA-like domain"/>
    <property type="match status" value="1"/>
</dbReference>
<gene>
    <name evidence="8" type="ORF">SAMN05428957_106187</name>
</gene>
<dbReference type="PROSITE" id="PS51123">
    <property type="entry name" value="OMPA_2"/>
    <property type="match status" value="1"/>
</dbReference>
<dbReference type="STRING" id="1527607.SAMN05428957_106187"/>
<name>A0A1G9TK80_9BURK</name>
<dbReference type="RefSeq" id="WP_091570337.1">
    <property type="nucleotide sequence ID" value="NZ_FNHP01000006.1"/>
</dbReference>
<evidence type="ECO:0000313" key="8">
    <source>
        <dbReference type="EMBL" id="SDM48176.1"/>
    </source>
</evidence>
<dbReference type="GO" id="GO:0009279">
    <property type="term" value="C:cell outer membrane"/>
    <property type="evidence" value="ECO:0007669"/>
    <property type="project" value="UniProtKB-SubCell"/>
</dbReference>